<reference evidence="2 3" key="1">
    <citation type="submission" date="2022-06" db="EMBL/GenBank/DDBJ databases">
        <authorList>
            <person name="So Y."/>
        </authorList>
    </citation>
    <scope>NUCLEOTIDE SEQUENCE [LARGE SCALE GENOMIC DNA]</scope>
    <source>
        <strain evidence="2 3">STR3</strain>
    </source>
</reference>
<protein>
    <submittedName>
        <fullName evidence="2">DUF2142 domain-containing protein</fullName>
    </submittedName>
</protein>
<comment type="caution">
    <text evidence="2">The sequence shown here is derived from an EMBL/GenBank/DDBJ whole genome shotgun (WGS) entry which is preliminary data.</text>
</comment>
<organism evidence="2 3">
    <name type="scientific">Nocardioides pinisoli</name>
    <dbReference type="NCBI Taxonomy" id="2950279"/>
    <lineage>
        <taxon>Bacteria</taxon>
        <taxon>Bacillati</taxon>
        <taxon>Actinomycetota</taxon>
        <taxon>Actinomycetes</taxon>
        <taxon>Propionibacteriales</taxon>
        <taxon>Nocardioidaceae</taxon>
        <taxon>Nocardioides</taxon>
    </lineage>
</organism>
<dbReference type="Proteomes" id="UP001204524">
    <property type="component" value="Unassembled WGS sequence"/>
</dbReference>
<proteinExistence type="predicted"/>
<keyword evidence="1" id="KW-0812">Transmembrane</keyword>
<feature type="transmembrane region" description="Helical" evidence="1">
    <location>
        <begin position="405"/>
        <end position="422"/>
    </location>
</feature>
<feature type="transmembrane region" description="Helical" evidence="1">
    <location>
        <begin position="178"/>
        <end position="209"/>
    </location>
</feature>
<dbReference type="Pfam" id="PF09913">
    <property type="entry name" value="DUF2142"/>
    <property type="match status" value="1"/>
</dbReference>
<keyword evidence="3" id="KW-1185">Reference proteome</keyword>
<feature type="transmembrane region" description="Helical" evidence="1">
    <location>
        <begin position="289"/>
        <end position="307"/>
    </location>
</feature>
<feature type="transmembrane region" description="Helical" evidence="1">
    <location>
        <begin position="378"/>
        <end position="399"/>
    </location>
</feature>
<keyword evidence="1" id="KW-0472">Membrane</keyword>
<feature type="transmembrane region" description="Helical" evidence="1">
    <location>
        <begin position="221"/>
        <end position="245"/>
    </location>
</feature>
<feature type="transmembrane region" description="Helical" evidence="1">
    <location>
        <begin position="101"/>
        <end position="122"/>
    </location>
</feature>
<accession>A0ABT1KTU3</accession>
<name>A0ABT1KTU3_9ACTN</name>
<feature type="transmembrane region" description="Helical" evidence="1">
    <location>
        <begin position="143"/>
        <end position="166"/>
    </location>
</feature>
<dbReference type="EMBL" id="JANARS010000002">
    <property type="protein sequence ID" value="MCP3421147.1"/>
    <property type="molecule type" value="Genomic_DNA"/>
</dbReference>
<feature type="transmembrane region" description="Helical" evidence="1">
    <location>
        <begin position="319"/>
        <end position="340"/>
    </location>
</feature>
<keyword evidence="1" id="KW-1133">Transmembrane helix</keyword>
<evidence type="ECO:0000313" key="2">
    <source>
        <dbReference type="EMBL" id="MCP3421147.1"/>
    </source>
</evidence>
<sequence length="451" mass="48229">MLRGADEIEHVKKASGISTGEFLSAAVPVEGDIVEVQRDVCLLLHDGFDLAACEPVEASPSEESEHSSTELMNTTAALSNPVWYVVVAPASWLLDGAATVWGIRAIGAVICALLITWAVILNSTIRAPHRSSQCGVMLCLTPAVIYASTVAAPNGVHMASALLLWVALLTTDDHRHNAWAICVAGATMSVTHTLGLFWLTCAVASLALLRGRRHVLSLGRNLVKSPAALAILVATILFALSWIAAVRPNDPTRGGGDPLAESTKDIPAIAHGVVWIIQLVGTMPYRFNFLWFIVYGLWFVVFAVFLARSLQRAEGRERLTMAAVTTVGVIIPIAVTILTYEVHGYAWQGRYELPLLFAVPLIAASVRQTPGPRDFKWAAAQEVATGLAMGLGATCLAVATDSGPALAVCAGILAPLGWWMMWESSHASTMSDARRRPAAWSRDQDSSTVPP</sequence>
<evidence type="ECO:0000313" key="3">
    <source>
        <dbReference type="Proteomes" id="UP001204524"/>
    </source>
</evidence>
<gene>
    <name evidence="2" type="ORF">NCI01_05005</name>
</gene>
<dbReference type="InterPro" id="IPR018674">
    <property type="entry name" value="DUF2142_membrane"/>
</dbReference>
<evidence type="ECO:0000256" key="1">
    <source>
        <dbReference type="SAM" id="Phobius"/>
    </source>
</evidence>